<dbReference type="GO" id="GO:0005634">
    <property type="term" value="C:nucleus"/>
    <property type="evidence" value="ECO:0007669"/>
    <property type="project" value="TreeGrafter"/>
</dbReference>
<feature type="region of interest" description="Disordered" evidence="2">
    <location>
        <begin position="440"/>
        <end position="540"/>
    </location>
</feature>
<dbReference type="Gene3D" id="3.30.420.10">
    <property type="entry name" value="Ribonuclease H-like superfamily/Ribonuclease H"/>
    <property type="match status" value="2"/>
</dbReference>
<dbReference type="InterPro" id="IPR012337">
    <property type="entry name" value="RNaseH-like_sf"/>
</dbReference>
<keyword evidence="4" id="KW-1185">Reference proteome</keyword>
<sequence length="604" mass="69082">MDIDAASYPSQLLELLVAISKADFVSFDFELTGIPSRLPGKEPWRPRPNGGRRTLQDQYQETKEAANRFLILQAGVTCAYFDYMSNKYILKPYNIAISPLLDETLQLDLEREFRLQSGALAFLNNHGFDLQASLFRGVQYLSREEALDIQQRLNERLEKKPEPADLQLKETDVQSLDFVRRVREAILAWQKTDDDMLDITTHTGLANPPREKVITRFEKRLVHQLVRAEFRDLVTMGRSECIRIVCYDELREEDHKRRVKHRVKENIAKQTGFRWILEAMAADGDLHQADPRCFGRHTSNYIMAEVSNSQERFDRAHDRLHKQKPVLVGHNMFTDLVYFYRTFVGQLPDTLEEFCAELHRLFPRIVDTKFLATHAEGDLNASPNLQEIAEKLVEQPLPDIVTHSAHPKYHDEEKFHEAGFDSLLTATILLRLAAKLDAERQSPKSDSDSDESFKSTASGLGTDDTPHTKESKQPHQELIAVKEPKSSGLAKSKSKTKAQQNSTPAPLAPSTRFNTRNPFEQLSLNDQDPSSSDAEDEDALGTTTLSWQDSVELPDSSNWVPIETRQREPMEMIPAWDADFWSEFGNTLRVYGTQEGVIKIAEWK</sequence>
<dbReference type="GO" id="GO:1990431">
    <property type="term" value="P:priRNA 3'-end processing"/>
    <property type="evidence" value="ECO:0007669"/>
    <property type="project" value="TreeGrafter"/>
</dbReference>
<dbReference type="PANTHER" id="PTHR15092">
    <property type="entry name" value="POLY A -SPECIFIC RIBONUCLEASE/TARGET OF EGR1, MEMBER 1"/>
    <property type="match status" value="1"/>
</dbReference>
<dbReference type="GO" id="GO:0000289">
    <property type="term" value="P:nuclear-transcribed mRNA poly(A) tail shortening"/>
    <property type="evidence" value="ECO:0007669"/>
    <property type="project" value="TreeGrafter"/>
</dbReference>
<dbReference type="InterPro" id="IPR036397">
    <property type="entry name" value="RNaseH_sf"/>
</dbReference>
<protein>
    <recommendedName>
        <fullName evidence="5">CAF1-domain-containing protein</fullName>
    </recommendedName>
</protein>
<comment type="similarity">
    <text evidence="1">Belongs to the CAF1 family.</text>
</comment>
<evidence type="ECO:0000256" key="1">
    <source>
        <dbReference type="ARBA" id="ARBA00008372"/>
    </source>
</evidence>
<feature type="compositionally biased region" description="Polar residues" evidence="2">
    <location>
        <begin position="511"/>
        <end position="529"/>
    </location>
</feature>
<evidence type="ECO:0000313" key="4">
    <source>
        <dbReference type="Proteomes" id="UP001280581"/>
    </source>
</evidence>
<dbReference type="GO" id="GO:1990432">
    <property type="term" value="P:siRNA 3'-end processing"/>
    <property type="evidence" value="ECO:0007669"/>
    <property type="project" value="TreeGrafter"/>
</dbReference>
<dbReference type="GO" id="GO:0003723">
    <property type="term" value="F:RNA binding"/>
    <property type="evidence" value="ECO:0007669"/>
    <property type="project" value="TreeGrafter"/>
</dbReference>
<evidence type="ECO:0000256" key="2">
    <source>
        <dbReference type="SAM" id="MobiDB-lite"/>
    </source>
</evidence>
<dbReference type="InterPro" id="IPR051181">
    <property type="entry name" value="CAF1_poly(A)_ribonucleases"/>
</dbReference>
<feature type="compositionally biased region" description="Basic and acidic residues" evidence="2">
    <location>
        <begin position="440"/>
        <end position="453"/>
    </location>
</feature>
<name>A0AAN6RL21_9PLEO</name>
<dbReference type="AlphaFoldDB" id="A0AAN6RL21"/>
<feature type="compositionally biased region" description="Basic and acidic residues" evidence="2">
    <location>
        <begin position="464"/>
        <end position="485"/>
    </location>
</feature>
<dbReference type="InterPro" id="IPR006941">
    <property type="entry name" value="RNase_CAF1"/>
</dbReference>
<evidence type="ECO:0008006" key="5">
    <source>
        <dbReference type="Google" id="ProtNLM"/>
    </source>
</evidence>
<dbReference type="Pfam" id="PF04857">
    <property type="entry name" value="CAF1"/>
    <property type="match status" value="1"/>
</dbReference>
<dbReference type="GO" id="GO:0000175">
    <property type="term" value="F:3'-5'-RNA exonuclease activity"/>
    <property type="evidence" value="ECO:0007669"/>
    <property type="project" value="TreeGrafter"/>
</dbReference>
<organism evidence="3 4">
    <name type="scientific">Pseudopithomyces chartarum</name>
    <dbReference type="NCBI Taxonomy" id="1892770"/>
    <lineage>
        <taxon>Eukaryota</taxon>
        <taxon>Fungi</taxon>
        <taxon>Dikarya</taxon>
        <taxon>Ascomycota</taxon>
        <taxon>Pezizomycotina</taxon>
        <taxon>Dothideomycetes</taxon>
        <taxon>Pleosporomycetidae</taxon>
        <taxon>Pleosporales</taxon>
        <taxon>Massarineae</taxon>
        <taxon>Didymosphaeriaceae</taxon>
        <taxon>Pseudopithomyces</taxon>
    </lineage>
</organism>
<dbReference type="SUPFAM" id="SSF53098">
    <property type="entry name" value="Ribonuclease H-like"/>
    <property type="match status" value="1"/>
</dbReference>
<gene>
    <name evidence="3" type="ORF">GRF29_28g2338349</name>
</gene>
<evidence type="ECO:0000313" key="3">
    <source>
        <dbReference type="EMBL" id="KAK3214209.1"/>
    </source>
</evidence>
<comment type="caution">
    <text evidence="3">The sequence shown here is derived from an EMBL/GenBank/DDBJ whole genome shotgun (WGS) entry which is preliminary data.</text>
</comment>
<dbReference type="Proteomes" id="UP001280581">
    <property type="component" value="Unassembled WGS sequence"/>
</dbReference>
<proteinExistence type="inferred from homology"/>
<dbReference type="EMBL" id="WVTA01000004">
    <property type="protein sequence ID" value="KAK3214209.1"/>
    <property type="molecule type" value="Genomic_DNA"/>
</dbReference>
<dbReference type="PANTHER" id="PTHR15092:SF22">
    <property type="entry name" value="POLY(A)-SPECIFIC RIBONUCLEASE PNLDC1"/>
    <property type="match status" value="1"/>
</dbReference>
<reference evidence="3 4" key="1">
    <citation type="submission" date="2021-02" db="EMBL/GenBank/DDBJ databases">
        <title>Genome assembly of Pseudopithomyces chartarum.</title>
        <authorList>
            <person name="Jauregui R."/>
            <person name="Singh J."/>
            <person name="Voisey C."/>
        </authorList>
    </citation>
    <scope>NUCLEOTIDE SEQUENCE [LARGE SCALE GENOMIC DNA]</scope>
    <source>
        <strain evidence="3 4">AGR01</strain>
    </source>
</reference>
<accession>A0AAN6RL21</accession>